<feature type="transmembrane region" description="Helical" evidence="10">
    <location>
        <begin position="12"/>
        <end position="33"/>
    </location>
</feature>
<gene>
    <name evidence="11" type="ORF">MVEN_00088000</name>
</gene>
<dbReference type="GO" id="GO:0032220">
    <property type="term" value="P:plasma membrane fusion involved in cytogamy"/>
    <property type="evidence" value="ECO:0007669"/>
    <property type="project" value="TreeGrafter"/>
</dbReference>
<evidence type="ECO:0000256" key="7">
    <source>
        <dbReference type="ARBA" id="ARBA00022989"/>
    </source>
</evidence>
<evidence type="ECO:0000256" key="3">
    <source>
        <dbReference type="ARBA" id="ARBA00010780"/>
    </source>
</evidence>
<evidence type="ECO:0000256" key="4">
    <source>
        <dbReference type="ARBA" id="ARBA00022475"/>
    </source>
</evidence>
<comment type="function">
    <text evidence="1 10">Involved in cell fusion during mating by stabilizing the plasma membrane fusion event.</text>
</comment>
<name>A0A8H7DHD1_9AGAR</name>
<evidence type="ECO:0000313" key="12">
    <source>
        <dbReference type="Proteomes" id="UP000620124"/>
    </source>
</evidence>
<comment type="similarity">
    <text evidence="3 10">Belongs to the PRM1 family.</text>
</comment>
<organism evidence="11 12">
    <name type="scientific">Mycena venus</name>
    <dbReference type="NCBI Taxonomy" id="2733690"/>
    <lineage>
        <taxon>Eukaryota</taxon>
        <taxon>Fungi</taxon>
        <taxon>Dikarya</taxon>
        <taxon>Basidiomycota</taxon>
        <taxon>Agaricomycotina</taxon>
        <taxon>Agaricomycetes</taxon>
        <taxon>Agaricomycetidae</taxon>
        <taxon>Agaricales</taxon>
        <taxon>Marasmiineae</taxon>
        <taxon>Mycenaceae</taxon>
        <taxon>Mycena</taxon>
    </lineage>
</organism>
<evidence type="ECO:0000256" key="10">
    <source>
        <dbReference type="RuleBase" id="RU366035"/>
    </source>
</evidence>
<evidence type="ECO:0000256" key="2">
    <source>
        <dbReference type="ARBA" id="ARBA00004651"/>
    </source>
</evidence>
<keyword evidence="7 10" id="KW-1133">Transmembrane helix</keyword>
<feature type="transmembrane region" description="Helical" evidence="10">
    <location>
        <begin position="570"/>
        <end position="592"/>
    </location>
</feature>
<feature type="transmembrane region" description="Helical" evidence="10">
    <location>
        <begin position="284"/>
        <end position="305"/>
    </location>
</feature>
<keyword evidence="12" id="KW-1185">Reference proteome</keyword>
<evidence type="ECO:0000256" key="6">
    <source>
        <dbReference type="ARBA" id="ARBA00022971"/>
    </source>
</evidence>
<evidence type="ECO:0000256" key="1">
    <source>
        <dbReference type="ARBA" id="ARBA00002512"/>
    </source>
</evidence>
<dbReference type="GO" id="GO:0005886">
    <property type="term" value="C:plasma membrane"/>
    <property type="evidence" value="ECO:0007669"/>
    <property type="project" value="UniProtKB-SubCell"/>
</dbReference>
<sequence>MSEHHSYLTLPHLLSLTGLTYPIFSLAFVIFNLQVDLSAIEANAQNAKLVLLDSCYAAQAASSASVSLPRYMAMSLNRSYSAAVNDSLNVAQAALDLSITVVEGVIDFFVDTYRSTFLCFLQLVVQGGLAALGAAAAEATQFVESVANNIGSAIQQSFSSAISGIQSAIDTANRVPGINIPTPTLSPPDMTSLQSLTLPTTFEDQLSILSNQLPTLGELRQVIDDSIDTPFSKLRHDMNATFASLSTDPSLFPIPEPVTITFCDHFDTSMIDNLNHDLRKFTTVATMLLILLAVIMAGINCAWQWCLIHQRKKVPEKWNIGAPPEGHVSQDQFFSIHSEISHLILLGISEKLHLGASLARLVCYVFHPSALSCLLIGVCGMIVTELQIWALHAIHSEYSGKIGITVTTISDVIYASLNESITSQSAAYAASLNSHIDGIQSAVNTGIFGWVNTTTTLLNDTIGSAYLDIQNTITSAFGSTVLAPPIQQFIQCILGSKVDEMETALTFLQSNLVINVPRLNSSALLLSKDAIAEVVQAIAEAAVGGNAINPAGLVGNLVDSYKKSLVTERYMYAAFAAVWVGVLVMGLVLLMWERFREISGNWKVSGATSIGRPKRTNHQESSNTG</sequence>
<keyword evidence="5 10" id="KW-0812">Transmembrane</keyword>
<dbReference type="PANTHER" id="PTHR31030">
    <property type="entry name" value="PLASMA MEMBRANE FUSION PROTEIN PRM1"/>
    <property type="match status" value="1"/>
</dbReference>
<keyword evidence="4 10" id="KW-1003">Cell membrane</keyword>
<keyword evidence="8 10" id="KW-0472">Membrane</keyword>
<comment type="caution">
    <text evidence="10">Lacks conserved residue(s) required for the propagation of feature annotation.</text>
</comment>
<evidence type="ECO:0000256" key="5">
    <source>
        <dbReference type="ARBA" id="ARBA00022692"/>
    </source>
</evidence>
<accession>A0A8H7DHD1</accession>
<comment type="caution">
    <text evidence="11">The sequence shown here is derived from an EMBL/GenBank/DDBJ whole genome shotgun (WGS) entry which is preliminary data.</text>
</comment>
<keyword evidence="6 10" id="KW-0184">Conjugation</keyword>
<evidence type="ECO:0000256" key="9">
    <source>
        <dbReference type="ARBA" id="ARBA00023180"/>
    </source>
</evidence>
<dbReference type="GO" id="GO:0043332">
    <property type="term" value="C:mating projection tip"/>
    <property type="evidence" value="ECO:0007669"/>
    <property type="project" value="UniProtKB-UniRule"/>
</dbReference>
<reference evidence="11" key="1">
    <citation type="submission" date="2020-05" db="EMBL/GenBank/DDBJ databases">
        <title>Mycena genomes resolve the evolution of fungal bioluminescence.</title>
        <authorList>
            <person name="Tsai I.J."/>
        </authorList>
    </citation>
    <scope>NUCLEOTIDE SEQUENCE</scope>
    <source>
        <strain evidence="11">CCC161011</strain>
    </source>
</reference>
<evidence type="ECO:0000313" key="11">
    <source>
        <dbReference type="EMBL" id="KAF7372283.1"/>
    </source>
</evidence>
<protein>
    <recommendedName>
        <fullName evidence="10">Plasma membrane fusion protein PRM1</fullName>
    </recommendedName>
</protein>
<evidence type="ECO:0000256" key="8">
    <source>
        <dbReference type="ARBA" id="ARBA00023136"/>
    </source>
</evidence>
<dbReference type="AlphaFoldDB" id="A0A8H7DHD1"/>
<dbReference type="Proteomes" id="UP000620124">
    <property type="component" value="Unassembled WGS sequence"/>
</dbReference>
<dbReference type="EMBL" id="JACAZI010000001">
    <property type="protein sequence ID" value="KAF7372283.1"/>
    <property type="molecule type" value="Genomic_DNA"/>
</dbReference>
<proteinExistence type="inferred from homology"/>
<keyword evidence="9" id="KW-0325">Glycoprotein</keyword>
<comment type="subcellular location">
    <subcellularLocation>
        <location evidence="2 10">Cell membrane</location>
        <topology evidence="2 10">Multi-pass membrane protein</topology>
    </subcellularLocation>
</comment>
<dbReference type="OrthoDB" id="2962432at2759"/>
<dbReference type="PANTHER" id="PTHR31030:SF1">
    <property type="entry name" value="PLASMA MEMBRANE FUSION PROTEIN PRM1"/>
    <property type="match status" value="1"/>
</dbReference>
<dbReference type="InterPro" id="IPR026777">
    <property type="entry name" value="PRM1"/>
</dbReference>